<feature type="compositionally biased region" description="Low complexity" evidence="6">
    <location>
        <begin position="242"/>
        <end position="252"/>
    </location>
</feature>
<dbReference type="GO" id="GO:0046983">
    <property type="term" value="F:protein dimerization activity"/>
    <property type="evidence" value="ECO:0007669"/>
    <property type="project" value="InterPro"/>
</dbReference>
<reference evidence="9" key="2">
    <citation type="submission" date="2015-01" db="EMBL/GenBank/DDBJ databases">
        <title>Evolutionary Origins and Diversification of the Mycorrhizal Mutualists.</title>
        <authorList>
            <consortium name="DOE Joint Genome Institute"/>
            <consortium name="Mycorrhizal Genomics Consortium"/>
            <person name="Kohler A."/>
            <person name="Kuo A."/>
            <person name="Nagy L.G."/>
            <person name="Floudas D."/>
            <person name="Copeland A."/>
            <person name="Barry K.W."/>
            <person name="Cichocki N."/>
            <person name="Veneault-Fourrey C."/>
            <person name="LaButti K."/>
            <person name="Lindquist E.A."/>
            <person name="Lipzen A."/>
            <person name="Lundell T."/>
            <person name="Morin E."/>
            <person name="Murat C."/>
            <person name="Riley R."/>
            <person name="Ohm R."/>
            <person name="Sun H."/>
            <person name="Tunlid A."/>
            <person name="Henrissat B."/>
            <person name="Grigoriev I.V."/>
            <person name="Hibbett D.S."/>
            <person name="Martin F."/>
        </authorList>
    </citation>
    <scope>NUCLEOTIDE SEQUENCE [LARGE SCALE GENOMIC DNA]</scope>
    <source>
        <strain evidence="9">441</strain>
    </source>
</reference>
<evidence type="ECO:0000256" key="1">
    <source>
        <dbReference type="ARBA" id="ARBA00004123"/>
    </source>
</evidence>
<dbReference type="InterPro" id="IPR011598">
    <property type="entry name" value="bHLH_dom"/>
</dbReference>
<feature type="compositionally biased region" description="Low complexity" evidence="6">
    <location>
        <begin position="61"/>
        <end position="72"/>
    </location>
</feature>
<dbReference type="AlphaFoldDB" id="A0A0C9ZYN5"/>
<accession>A0A0C9ZYN5</accession>
<reference evidence="8 9" key="1">
    <citation type="submission" date="2014-04" db="EMBL/GenBank/DDBJ databases">
        <authorList>
            <consortium name="DOE Joint Genome Institute"/>
            <person name="Kuo A."/>
            <person name="Kohler A."/>
            <person name="Costa M.D."/>
            <person name="Nagy L.G."/>
            <person name="Floudas D."/>
            <person name="Copeland A."/>
            <person name="Barry K.W."/>
            <person name="Cichocki N."/>
            <person name="Veneault-Fourrey C."/>
            <person name="LaButti K."/>
            <person name="Lindquist E.A."/>
            <person name="Lipzen A."/>
            <person name="Lundell T."/>
            <person name="Morin E."/>
            <person name="Murat C."/>
            <person name="Sun H."/>
            <person name="Tunlid A."/>
            <person name="Henrissat B."/>
            <person name="Grigoriev I.V."/>
            <person name="Hibbett D.S."/>
            <person name="Martin F."/>
            <person name="Nordberg H.P."/>
            <person name="Cantor M.N."/>
            <person name="Hua S.X."/>
        </authorList>
    </citation>
    <scope>NUCLEOTIDE SEQUENCE [LARGE SCALE GENOMIC DNA]</scope>
    <source>
        <strain evidence="8 9">441</strain>
    </source>
</reference>
<feature type="compositionally biased region" description="Basic and acidic residues" evidence="6">
    <location>
        <begin position="456"/>
        <end position="465"/>
    </location>
</feature>
<keyword evidence="9" id="KW-1185">Reference proteome</keyword>
<evidence type="ECO:0000256" key="5">
    <source>
        <dbReference type="ARBA" id="ARBA00023242"/>
    </source>
</evidence>
<dbReference type="Pfam" id="PF00010">
    <property type="entry name" value="HLH"/>
    <property type="match status" value="1"/>
</dbReference>
<dbReference type="EMBL" id="KN833713">
    <property type="protein sequence ID" value="KIK24848.1"/>
    <property type="molecule type" value="Genomic_DNA"/>
</dbReference>
<gene>
    <name evidence="8" type="ORF">PISMIDRAFT_377992</name>
</gene>
<comment type="subcellular location">
    <subcellularLocation>
        <location evidence="1">Nucleus</location>
    </subcellularLocation>
</comment>
<evidence type="ECO:0000259" key="7">
    <source>
        <dbReference type="PROSITE" id="PS50888"/>
    </source>
</evidence>
<dbReference type="Proteomes" id="UP000054018">
    <property type="component" value="Unassembled WGS sequence"/>
</dbReference>
<dbReference type="HOGENOM" id="CLU_010505_0_0_1"/>
<feature type="region of interest" description="Disordered" evidence="6">
    <location>
        <begin position="771"/>
        <end position="798"/>
    </location>
</feature>
<feature type="region of interest" description="Disordered" evidence="6">
    <location>
        <begin position="59"/>
        <end position="96"/>
    </location>
</feature>
<dbReference type="GO" id="GO:0000978">
    <property type="term" value="F:RNA polymerase II cis-regulatory region sequence-specific DNA binding"/>
    <property type="evidence" value="ECO:0007669"/>
    <property type="project" value="TreeGrafter"/>
</dbReference>
<dbReference type="Gene3D" id="4.10.280.10">
    <property type="entry name" value="Helix-loop-helix DNA-binding domain"/>
    <property type="match status" value="2"/>
</dbReference>
<name>A0A0C9ZYN5_9AGAM</name>
<evidence type="ECO:0000313" key="8">
    <source>
        <dbReference type="EMBL" id="KIK24848.1"/>
    </source>
</evidence>
<feature type="region of interest" description="Disordered" evidence="6">
    <location>
        <begin position="428"/>
        <end position="482"/>
    </location>
</feature>
<dbReference type="SMART" id="SM00353">
    <property type="entry name" value="HLH"/>
    <property type="match status" value="1"/>
</dbReference>
<feature type="compositionally biased region" description="Low complexity" evidence="6">
    <location>
        <begin position="703"/>
        <end position="714"/>
    </location>
</feature>
<dbReference type="STRING" id="765257.A0A0C9ZYN5"/>
<evidence type="ECO:0000313" key="9">
    <source>
        <dbReference type="Proteomes" id="UP000054018"/>
    </source>
</evidence>
<keyword evidence="4" id="KW-0804">Transcription</keyword>
<feature type="compositionally biased region" description="Pro residues" evidence="6">
    <location>
        <begin position="73"/>
        <end position="84"/>
    </location>
</feature>
<dbReference type="PROSITE" id="PS50888">
    <property type="entry name" value="BHLH"/>
    <property type="match status" value="1"/>
</dbReference>
<keyword evidence="5" id="KW-0539">Nucleus</keyword>
<keyword evidence="3" id="KW-0238">DNA-binding</keyword>
<feature type="compositionally biased region" description="Low complexity" evidence="6">
    <location>
        <begin position="261"/>
        <end position="270"/>
    </location>
</feature>
<dbReference type="PANTHER" id="PTHR45776:SF2">
    <property type="entry name" value="MIP04163P"/>
    <property type="match status" value="1"/>
</dbReference>
<sequence length="825" mass="87969">MRPRRQPIAGFIICTSLFFFSPHIESWLHDMAYATATATTTGSASVQGSIGIVRQEGFQLPSPANSNASNSPSDPPPTSPPPDATPSSSSSSFMHNTNNNLSYIHDTFRKFPSHQHATPTSAAIDIADELASLMDPHSHLSSSTHSHPPNTYEEPYRHNIFDMSAHTTTHHPFALPRSSSSATDMYPSQTDLPLQTHSGHFNTTVAPLNSSIRFDTHPDPSSHLSQYRHTPSPSHRSRSRSRAPSVGPARTATVRRDRRASSISSHVSSTSPPPRPHAILIPGRGSTAMGGFFVPGQAHTPNVSTAAIHAGDYNLPTPDSISHSFGYGSHHDGHISNGSHPHGQFATYASPSSPYYTYNPVPHPRPATPTSLGISPSDVDALGNIAITSGNVNGLNVSVVPMGTPGSVHPSSLPATVGAPLSGAAVPFGSHSVSSSSSTKTTASVANGLASAQKQSDPHPDNHLSEKRRKRRESHNAVERRRRDNINERIGELAGLIPGVLFECDTPLVVSTAFSPTPTPSSPTGIPFGMAIGDDPFSTNLLGDCMHVLPSDGMDSLPDLPEESAGMGTLKKDPAEDGEDGALLLAGESFRKLMLVITGHPPTANGNVHGPHPLSSANGTIPTNGTTSTANGEHITIKANKGMILRKSVEYIRYLQQLVVVQASRGRDLEERNRALERELETLRGPLSRSSAVGSLGNESARGEQGNENGNANGTDGRENGGLDDKYDWGGDMDVEDVRQQAVRPCHQRRGSRYGQLDQREGLACLQEVELEHEEEEERRGRQRERGFPERTTGIARSVSRLRGGTAISVGVGVGGARGSGDMEI</sequence>
<feature type="domain" description="BHLH" evidence="7">
    <location>
        <begin position="470"/>
        <end position="520"/>
    </location>
</feature>
<dbReference type="OrthoDB" id="690068at2759"/>
<dbReference type="PANTHER" id="PTHR45776">
    <property type="entry name" value="MIP04163P"/>
    <property type="match status" value="1"/>
</dbReference>
<feature type="region of interest" description="Disordered" evidence="6">
    <location>
        <begin position="686"/>
        <end position="726"/>
    </location>
</feature>
<feature type="compositionally biased region" description="Basic and acidic residues" evidence="6">
    <location>
        <begin position="778"/>
        <end position="789"/>
    </location>
</feature>
<dbReference type="SUPFAM" id="SSF47459">
    <property type="entry name" value="HLH, helix-loop-helix DNA-binding domain"/>
    <property type="match status" value="1"/>
</dbReference>
<feature type="compositionally biased region" description="Basic and acidic residues" evidence="6">
    <location>
        <begin position="716"/>
        <end position="726"/>
    </location>
</feature>
<evidence type="ECO:0000256" key="3">
    <source>
        <dbReference type="ARBA" id="ARBA00023125"/>
    </source>
</evidence>
<keyword evidence="2" id="KW-0805">Transcription regulation</keyword>
<dbReference type="GO" id="GO:0000981">
    <property type="term" value="F:DNA-binding transcription factor activity, RNA polymerase II-specific"/>
    <property type="evidence" value="ECO:0007669"/>
    <property type="project" value="TreeGrafter"/>
</dbReference>
<proteinExistence type="predicted"/>
<evidence type="ECO:0000256" key="2">
    <source>
        <dbReference type="ARBA" id="ARBA00023015"/>
    </source>
</evidence>
<protein>
    <recommendedName>
        <fullName evidence="7">BHLH domain-containing protein</fullName>
    </recommendedName>
</protein>
<dbReference type="InterPro" id="IPR036638">
    <property type="entry name" value="HLH_DNA-bd_sf"/>
</dbReference>
<feature type="compositionally biased region" description="Low complexity" evidence="6">
    <location>
        <begin position="430"/>
        <end position="444"/>
    </location>
</feature>
<feature type="region of interest" description="Disordered" evidence="6">
    <location>
        <begin position="210"/>
        <end position="284"/>
    </location>
</feature>
<evidence type="ECO:0000256" key="4">
    <source>
        <dbReference type="ARBA" id="ARBA00023163"/>
    </source>
</evidence>
<evidence type="ECO:0000256" key="6">
    <source>
        <dbReference type="SAM" id="MobiDB-lite"/>
    </source>
</evidence>
<dbReference type="GO" id="GO:0005634">
    <property type="term" value="C:nucleus"/>
    <property type="evidence" value="ECO:0007669"/>
    <property type="project" value="UniProtKB-SubCell"/>
</dbReference>
<organism evidence="8 9">
    <name type="scientific">Pisolithus microcarpus 441</name>
    <dbReference type="NCBI Taxonomy" id="765257"/>
    <lineage>
        <taxon>Eukaryota</taxon>
        <taxon>Fungi</taxon>
        <taxon>Dikarya</taxon>
        <taxon>Basidiomycota</taxon>
        <taxon>Agaricomycotina</taxon>
        <taxon>Agaricomycetes</taxon>
        <taxon>Agaricomycetidae</taxon>
        <taxon>Boletales</taxon>
        <taxon>Sclerodermatineae</taxon>
        <taxon>Pisolithaceae</taxon>
        <taxon>Pisolithus</taxon>
    </lineage>
</organism>